<gene>
    <name evidence="1" type="ORF">CITCOLO1_LOCUS19502</name>
</gene>
<accession>A0ABP0Z2Y2</accession>
<name>A0ABP0Z2Y2_9ROSI</name>
<organism evidence="1 2">
    <name type="scientific">Citrullus colocynthis</name>
    <name type="common">colocynth</name>
    <dbReference type="NCBI Taxonomy" id="252529"/>
    <lineage>
        <taxon>Eukaryota</taxon>
        <taxon>Viridiplantae</taxon>
        <taxon>Streptophyta</taxon>
        <taxon>Embryophyta</taxon>
        <taxon>Tracheophyta</taxon>
        <taxon>Spermatophyta</taxon>
        <taxon>Magnoliopsida</taxon>
        <taxon>eudicotyledons</taxon>
        <taxon>Gunneridae</taxon>
        <taxon>Pentapetalae</taxon>
        <taxon>rosids</taxon>
        <taxon>fabids</taxon>
        <taxon>Cucurbitales</taxon>
        <taxon>Cucurbitaceae</taxon>
        <taxon>Benincaseae</taxon>
        <taxon>Citrullus</taxon>
    </lineage>
</organism>
<protein>
    <submittedName>
        <fullName evidence="1">Uncharacterized protein</fullName>
    </submittedName>
</protein>
<keyword evidence="2" id="KW-1185">Reference proteome</keyword>
<evidence type="ECO:0000313" key="2">
    <source>
        <dbReference type="Proteomes" id="UP001642487"/>
    </source>
</evidence>
<dbReference type="EMBL" id="OZ021742">
    <property type="protein sequence ID" value="CAK9327133.1"/>
    <property type="molecule type" value="Genomic_DNA"/>
</dbReference>
<dbReference type="Proteomes" id="UP001642487">
    <property type="component" value="Chromosome 8"/>
</dbReference>
<sequence>MEIRKKFMNTTLILYHQQIIAQASPISDSCPRAPCSVVVSRGFLSKSIVHLRSVEFCNLRSGATQPRTPSSFAAGTRFAVAGQILRQISNPSAQISDPPSIYAAHIRSPAAALRTHLIGSRFELTDRIGLFKPVG</sequence>
<evidence type="ECO:0000313" key="1">
    <source>
        <dbReference type="EMBL" id="CAK9327133.1"/>
    </source>
</evidence>
<reference evidence="1 2" key="1">
    <citation type="submission" date="2024-03" db="EMBL/GenBank/DDBJ databases">
        <authorList>
            <person name="Gkanogiannis A."/>
            <person name="Becerra Lopez-Lavalle L."/>
        </authorList>
    </citation>
    <scope>NUCLEOTIDE SEQUENCE [LARGE SCALE GENOMIC DNA]</scope>
</reference>
<proteinExistence type="predicted"/>